<organism evidence="2 3">
    <name type="scientific">Stephania cephalantha</name>
    <dbReference type="NCBI Taxonomy" id="152367"/>
    <lineage>
        <taxon>Eukaryota</taxon>
        <taxon>Viridiplantae</taxon>
        <taxon>Streptophyta</taxon>
        <taxon>Embryophyta</taxon>
        <taxon>Tracheophyta</taxon>
        <taxon>Spermatophyta</taxon>
        <taxon>Magnoliopsida</taxon>
        <taxon>Ranunculales</taxon>
        <taxon>Menispermaceae</taxon>
        <taxon>Menispermoideae</taxon>
        <taxon>Cissampelideae</taxon>
        <taxon>Stephania</taxon>
    </lineage>
</organism>
<comment type="caution">
    <text evidence="2">The sequence shown here is derived from an EMBL/GenBank/DDBJ whole genome shotgun (WGS) entry which is preliminary data.</text>
</comment>
<dbReference type="EMBL" id="JBBNAG010000002">
    <property type="protein sequence ID" value="KAK9157560.1"/>
    <property type="molecule type" value="Genomic_DNA"/>
</dbReference>
<dbReference type="Proteomes" id="UP001419268">
    <property type="component" value="Unassembled WGS sequence"/>
</dbReference>
<accession>A0AAP0KUE6</accession>
<dbReference type="InterPro" id="IPR004252">
    <property type="entry name" value="Probable_transposase_24"/>
</dbReference>
<gene>
    <name evidence="2" type="ORF">Scep_004134</name>
</gene>
<evidence type="ECO:0000313" key="2">
    <source>
        <dbReference type="EMBL" id="KAK9157560.1"/>
    </source>
</evidence>
<sequence>MVCNSNGVSDGPRRYFWAGKLLPKPSSARPRGKSAATWSPIREPRGGIAKGTPAEKLGRHPTALELCIYFHTKDHDGITFLDSRVEKIVTAIQRRRIELTQSQLDTPIDETELYLSIIERDDKRRTYGLGWTPSGSRRRHATAGEAGGGAGGGDGARSSRPISSPNEPVKLLRRDFRTMQTHILRIMQDHTLTQYQLREVQVQLRRMEQALMDKLEISFALVPPRDVPTDDSEIDDDPDD</sequence>
<evidence type="ECO:0000313" key="3">
    <source>
        <dbReference type="Proteomes" id="UP001419268"/>
    </source>
</evidence>
<protein>
    <submittedName>
        <fullName evidence="2">Uncharacterized protein</fullName>
    </submittedName>
</protein>
<proteinExistence type="predicted"/>
<evidence type="ECO:0000256" key="1">
    <source>
        <dbReference type="SAM" id="MobiDB-lite"/>
    </source>
</evidence>
<keyword evidence="3" id="KW-1185">Reference proteome</keyword>
<dbReference type="AlphaFoldDB" id="A0AAP0KUE6"/>
<name>A0AAP0KUE6_9MAGN</name>
<reference evidence="2 3" key="1">
    <citation type="submission" date="2024-01" db="EMBL/GenBank/DDBJ databases">
        <title>Genome assemblies of Stephania.</title>
        <authorList>
            <person name="Yang L."/>
        </authorList>
    </citation>
    <scope>NUCLEOTIDE SEQUENCE [LARGE SCALE GENOMIC DNA]</scope>
    <source>
        <strain evidence="2">JXDWG</strain>
        <tissue evidence="2">Leaf</tissue>
    </source>
</reference>
<feature type="region of interest" description="Disordered" evidence="1">
    <location>
        <begin position="129"/>
        <end position="171"/>
    </location>
</feature>
<feature type="compositionally biased region" description="Gly residues" evidence="1">
    <location>
        <begin position="145"/>
        <end position="155"/>
    </location>
</feature>
<feature type="region of interest" description="Disordered" evidence="1">
    <location>
        <begin position="26"/>
        <end position="55"/>
    </location>
</feature>
<dbReference type="Pfam" id="PF03004">
    <property type="entry name" value="Transposase_24"/>
    <property type="match status" value="1"/>
</dbReference>